<evidence type="ECO:0000313" key="1">
    <source>
        <dbReference type="EMBL" id="HIW80696.1"/>
    </source>
</evidence>
<name>A0A9D1R5Z3_9FIRM</name>
<reference evidence="1" key="1">
    <citation type="journal article" date="2021" name="PeerJ">
        <title>Extensive microbial diversity within the chicken gut microbiome revealed by metagenomics and culture.</title>
        <authorList>
            <person name="Gilroy R."/>
            <person name="Ravi A."/>
            <person name="Getino M."/>
            <person name="Pursley I."/>
            <person name="Horton D.L."/>
            <person name="Alikhan N.F."/>
            <person name="Baker D."/>
            <person name="Gharbi K."/>
            <person name="Hall N."/>
            <person name="Watson M."/>
            <person name="Adriaenssens E.M."/>
            <person name="Foster-Nyarko E."/>
            <person name="Jarju S."/>
            <person name="Secka A."/>
            <person name="Antonio M."/>
            <person name="Oren A."/>
            <person name="Chaudhuri R.R."/>
            <person name="La Ragione R."/>
            <person name="Hildebrand F."/>
            <person name="Pallen M.J."/>
        </authorList>
    </citation>
    <scope>NUCLEOTIDE SEQUENCE</scope>
    <source>
        <strain evidence="1">CHK195-6426</strain>
    </source>
</reference>
<proteinExistence type="predicted"/>
<protein>
    <submittedName>
        <fullName evidence="1">Uncharacterized protein</fullName>
    </submittedName>
</protein>
<comment type="caution">
    <text evidence="1">The sequence shown here is derived from an EMBL/GenBank/DDBJ whole genome shotgun (WGS) entry which is preliminary data.</text>
</comment>
<reference evidence="1" key="2">
    <citation type="submission" date="2021-04" db="EMBL/GenBank/DDBJ databases">
        <authorList>
            <person name="Gilroy R."/>
        </authorList>
    </citation>
    <scope>NUCLEOTIDE SEQUENCE</scope>
    <source>
        <strain evidence="1">CHK195-6426</strain>
    </source>
</reference>
<sequence>MTYEEFKKELYRNALNQARLWGKTARLVEKGTVCREPQVMGAIAAMNQNAPSAKDAVVKEDMLLVLLQYAPAENALQANTLPECKEEGRAPAYSGILCWKVRTLYERFLREGWQSVLPEIAMKLQGSKGQEPQASLWEKGYEQNCGRLILRPLNIWENREELEHCVYWSYGEIGLVLYALLYDLEEDFMTMKVTRGMVERWGVSFEEALTGALLNTFAQMPPRLYHGMDIRSSYDWKDGIFMEEEGKISIEIHPQSQEEGMCGYRLTTVRWLNGAVAFFYPGVRQRLAELLDGDFYVGFTSIHEAVIHPVQHKILGEMKAAIQHTNAVFDRREMLTDKVYRYCRARNELIEV</sequence>
<dbReference type="Proteomes" id="UP000824265">
    <property type="component" value="Unassembled WGS sequence"/>
</dbReference>
<dbReference type="Pfam" id="PF18941">
    <property type="entry name" value="DUF5688"/>
    <property type="match status" value="1"/>
</dbReference>
<evidence type="ECO:0000313" key="2">
    <source>
        <dbReference type="Proteomes" id="UP000824265"/>
    </source>
</evidence>
<dbReference type="InterPro" id="IPR043743">
    <property type="entry name" value="DUF5688"/>
</dbReference>
<dbReference type="EMBL" id="DXGH01000023">
    <property type="protein sequence ID" value="HIW80696.1"/>
    <property type="molecule type" value="Genomic_DNA"/>
</dbReference>
<dbReference type="AlphaFoldDB" id="A0A9D1R5Z3"/>
<gene>
    <name evidence="1" type="ORF">H9742_04070</name>
</gene>
<organism evidence="1 2">
    <name type="scientific">Candidatus Acetatifactor stercoripullorum</name>
    <dbReference type="NCBI Taxonomy" id="2838414"/>
    <lineage>
        <taxon>Bacteria</taxon>
        <taxon>Bacillati</taxon>
        <taxon>Bacillota</taxon>
        <taxon>Clostridia</taxon>
        <taxon>Lachnospirales</taxon>
        <taxon>Lachnospiraceae</taxon>
        <taxon>Acetatifactor</taxon>
    </lineage>
</organism>
<accession>A0A9D1R5Z3</accession>